<gene>
    <name evidence="1" type="ORF">BDU57DRAFT_584981</name>
</gene>
<reference evidence="1" key="1">
    <citation type="journal article" date="2020" name="Stud. Mycol.">
        <title>101 Dothideomycetes genomes: a test case for predicting lifestyles and emergence of pathogens.</title>
        <authorList>
            <person name="Haridas S."/>
            <person name="Albert R."/>
            <person name="Binder M."/>
            <person name="Bloem J."/>
            <person name="Labutti K."/>
            <person name="Salamov A."/>
            <person name="Andreopoulos B."/>
            <person name="Baker S."/>
            <person name="Barry K."/>
            <person name="Bills G."/>
            <person name="Bluhm B."/>
            <person name="Cannon C."/>
            <person name="Castanera R."/>
            <person name="Culley D."/>
            <person name="Daum C."/>
            <person name="Ezra D."/>
            <person name="Gonzalez J."/>
            <person name="Henrissat B."/>
            <person name="Kuo A."/>
            <person name="Liang C."/>
            <person name="Lipzen A."/>
            <person name="Lutzoni F."/>
            <person name="Magnuson J."/>
            <person name="Mondo S."/>
            <person name="Nolan M."/>
            <person name="Ohm R."/>
            <person name="Pangilinan J."/>
            <person name="Park H.-J."/>
            <person name="Ramirez L."/>
            <person name="Alfaro M."/>
            <person name="Sun H."/>
            <person name="Tritt A."/>
            <person name="Yoshinaga Y."/>
            <person name="Zwiers L.-H."/>
            <person name="Turgeon B."/>
            <person name="Goodwin S."/>
            <person name="Spatafora J."/>
            <person name="Crous P."/>
            <person name="Grigoriev I."/>
        </authorList>
    </citation>
    <scope>NUCLEOTIDE SEQUENCE</scope>
    <source>
        <strain evidence="1">HMLAC05119</strain>
    </source>
</reference>
<name>A0A6A5R3R1_AMPQU</name>
<evidence type="ECO:0000313" key="1">
    <source>
        <dbReference type="EMBL" id="KAF1922049.1"/>
    </source>
</evidence>
<sequence>MPGLTYRKGGAVSLVQDQDIFLHVTDLHVSSSICRGSRYLPQIIDVSEDATEITLGGELKRSASNTHGQEEGENREGMLVMLTHLHGLAEQRMQELGLHKISVLGVWYAIAYCERDQYGSAKDELKAWFEKWYATSIERFELDIDSARGLAFPCQLFDHALAFARVTKWLAYNHVGYVKQRPPKGFKGHRGFHPPPGEFVGPVNHARSGLKTTLHKSLYKKCGHLLRYKTSDCECWAPTVGHCFAALTKIECFPVEDIISYTSVSQILSRLSTFKYDYIPACQNCRAMEWEVVVLKAKSNTEKYFDGLCLDCMDRMDGRWDTNCRIKHNQSTWYVSWLGKPNVREKIMRGPDGYDEEEY</sequence>
<protein>
    <submittedName>
        <fullName evidence="1">Uncharacterized protein</fullName>
    </submittedName>
</protein>
<dbReference type="AlphaFoldDB" id="A0A6A5R3R1"/>
<proteinExistence type="predicted"/>
<evidence type="ECO:0000313" key="2">
    <source>
        <dbReference type="Proteomes" id="UP000800096"/>
    </source>
</evidence>
<keyword evidence="2" id="KW-1185">Reference proteome</keyword>
<dbReference type="Proteomes" id="UP000800096">
    <property type="component" value="Unassembled WGS sequence"/>
</dbReference>
<dbReference type="OrthoDB" id="268428at2759"/>
<organism evidence="1 2">
    <name type="scientific">Ampelomyces quisqualis</name>
    <name type="common">Powdery mildew agent</name>
    <dbReference type="NCBI Taxonomy" id="50730"/>
    <lineage>
        <taxon>Eukaryota</taxon>
        <taxon>Fungi</taxon>
        <taxon>Dikarya</taxon>
        <taxon>Ascomycota</taxon>
        <taxon>Pezizomycotina</taxon>
        <taxon>Dothideomycetes</taxon>
        <taxon>Pleosporomycetidae</taxon>
        <taxon>Pleosporales</taxon>
        <taxon>Pleosporineae</taxon>
        <taxon>Phaeosphaeriaceae</taxon>
        <taxon>Ampelomyces</taxon>
    </lineage>
</organism>
<dbReference type="EMBL" id="ML979132">
    <property type="protein sequence ID" value="KAF1922049.1"/>
    <property type="molecule type" value="Genomic_DNA"/>
</dbReference>
<accession>A0A6A5R3R1</accession>